<keyword evidence="3" id="KW-1185">Reference proteome</keyword>
<dbReference type="Gene3D" id="3.40.50.1820">
    <property type="entry name" value="alpha/beta hydrolase"/>
    <property type="match status" value="1"/>
</dbReference>
<dbReference type="STRING" id="88036.D8QYD9"/>
<evidence type="ECO:0000313" key="2">
    <source>
        <dbReference type="EMBL" id="EFJ35592.1"/>
    </source>
</evidence>
<dbReference type="PRINTS" id="PR00412">
    <property type="entry name" value="EPOXHYDRLASE"/>
</dbReference>
<dbReference type="KEGG" id="smo:SELMODRAFT_80187"/>
<evidence type="ECO:0000313" key="3">
    <source>
        <dbReference type="Proteomes" id="UP000001514"/>
    </source>
</evidence>
<dbReference type="Proteomes" id="UP000001514">
    <property type="component" value="Unassembled WGS sequence"/>
</dbReference>
<dbReference type="InterPro" id="IPR052370">
    <property type="entry name" value="Meta-cleavage_hydrolase"/>
</dbReference>
<dbReference type="EMBL" id="GL377568">
    <property type="protein sequence ID" value="EFJ35592.1"/>
    <property type="molecule type" value="Genomic_DNA"/>
</dbReference>
<dbReference type="AlphaFoldDB" id="D8QYD9"/>
<sequence>MLRRLEKRCRSLGLIEKTFPLRDSVTVMRCWVPDRASPGYDPSKPPLMLIHGFAANGIAGWEHQLPDLSRNFALYVPDLVFFGGSTTSDERARSEFFQARCMLEILEAEGVDGAAVAGTSYGGFVAFRMAELDPARVKRVVIASSGVCMDPHSNDAILDAFQARHIHEVLMPSSIAVQKKSIQLCLYKRLWLPDFFVRDLMEVYGGNRKERIELLDGLPRSRCQSSHRQRHTLGNHFSSTYIALEQEVLILVGSHDRIFDLELAKQLKAHLGENAMLVVIEKTGHVPQVERPKEFNKHLQAFLTPPVGQPR</sequence>
<dbReference type="Pfam" id="PF00561">
    <property type="entry name" value="Abhydrolase_1"/>
    <property type="match status" value="1"/>
</dbReference>
<evidence type="ECO:0000259" key="1">
    <source>
        <dbReference type="Pfam" id="PF00561"/>
    </source>
</evidence>
<proteinExistence type="predicted"/>
<accession>D8QYD9</accession>
<dbReference type="PANTHER" id="PTHR43139:SF66">
    <property type="entry name" value="ALPHA_BETA-HYDROLASES SUPERFAMILY PROTEIN"/>
    <property type="match status" value="1"/>
</dbReference>
<dbReference type="Gramene" id="EFJ35592">
    <property type="protein sequence ID" value="EFJ35592"/>
    <property type="gene ID" value="SELMODRAFT_80187"/>
</dbReference>
<dbReference type="InterPro" id="IPR000073">
    <property type="entry name" value="AB_hydrolase_1"/>
</dbReference>
<dbReference type="eggNOG" id="KOG1454">
    <property type="taxonomic scope" value="Eukaryota"/>
</dbReference>
<name>D8QYD9_SELML</name>
<organism evidence="3">
    <name type="scientific">Selaginella moellendorffii</name>
    <name type="common">Spikemoss</name>
    <dbReference type="NCBI Taxonomy" id="88036"/>
    <lineage>
        <taxon>Eukaryota</taxon>
        <taxon>Viridiplantae</taxon>
        <taxon>Streptophyta</taxon>
        <taxon>Embryophyta</taxon>
        <taxon>Tracheophyta</taxon>
        <taxon>Lycopodiopsida</taxon>
        <taxon>Selaginellales</taxon>
        <taxon>Selaginellaceae</taxon>
        <taxon>Selaginella</taxon>
    </lineage>
</organism>
<dbReference type="OMA" id="WSNYYRN"/>
<dbReference type="SUPFAM" id="SSF53474">
    <property type="entry name" value="alpha/beta-Hydrolases"/>
    <property type="match status" value="1"/>
</dbReference>
<dbReference type="HOGENOM" id="CLU_020336_10_1_1"/>
<dbReference type="InterPro" id="IPR029058">
    <property type="entry name" value="AB_hydrolase_fold"/>
</dbReference>
<dbReference type="GO" id="GO:0003824">
    <property type="term" value="F:catalytic activity"/>
    <property type="evidence" value="ECO:0007669"/>
    <property type="project" value="InterPro"/>
</dbReference>
<reference evidence="2 3" key="1">
    <citation type="journal article" date="2011" name="Science">
        <title>The Selaginella genome identifies genetic changes associated with the evolution of vascular plants.</title>
        <authorList>
            <person name="Banks J.A."/>
            <person name="Nishiyama T."/>
            <person name="Hasebe M."/>
            <person name="Bowman J.L."/>
            <person name="Gribskov M."/>
            <person name="dePamphilis C."/>
            <person name="Albert V.A."/>
            <person name="Aono N."/>
            <person name="Aoyama T."/>
            <person name="Ambrose B.A."/>
            <person name="Ashton N.W."/>
            <person name="Axtell M.J."/>
            <person name="Barker E."/>
            <person name="Barker M.S."/>
            <person name="Bennetzen J.L."/>
            <person name="Bonawitz N.D."/>
            <person name="Chapple C."/>
            <person name="Cheng C."/>
            <person name="Correa L.G."/>
            <person name="Dacre M."/>
            <person name="DeBarry J."/>
            <person name="Dreyer I."/>
            <person name="Elias M."/>
            <person name="Engstrom E.M."/>
            <person name="Estelle M."/>
            <person name="Feng L."/>
            <person name="Finet C."/>
            <person name="Floyd S.K."/>
            <person name="Frommer W.B."/>
            <person name="Fujita T."/>
            <person name="Gramzow L."/>
            <person name="Gutensohn M."/>
            <person name="Harholt J."/>
            <person name="Hattori M."/>
            <person name="Heyl A."/>
            <person name="Hirai T."/>
            <person name="Hiwatashi Y."/>
            <person name="Ishikawa M."/>
            <person name="Iwata M."/>
            <person name="Karol K.G."/>
            <person name="Koehler B."/>
            <person name="Kolukisaoglu U."/>
            <person name="Kubo M."/>
            <person name="Kurata T."/>
            <person name="Lalonde S."/>
            <person name="Li K."/>
            <person name="Li Y."/>
            <person name="Litt A."/>
            <person name="Lyons E."/>
            <person name="Manning G."/>
            <person name="Maruyama T."/>
            <person name="Michael T.P."/>
            <person name="Mikami K."/>
            <person name="Miyazaki S."/>
            <person name="Morinaga S."/>
            <person name="Murata T."/>
            <person name="Mueller-Roeber B."/>
            <person name="Nelson D.R."/>
            <person name="Obara M."/>
            <person name="Oguri Y."/>
            <person name="Olmstead R.G."/>
            <person name="Onodera N."/>
            <person name="Petersen B.L."/>
            <person name="Pils B."/>
            <person name="Prigge M."/>
            <person name="Rensing S.A."/>
            <person name="Riano-Pachon D.M."/>
            <person name="Roberts A.W."/>
            <person name="Sato Y."/>
            <person name="Scheller H.V."/>
            <person name="Schulz B."/>
            <person name="Schulz C."/>
            <person name="Shakirov E.V."/>
            <person name="Shibagaki N."/>
            <person name="Shinohara N."/>
            <person name="Shippen D.E."/>
            <person name="Soerensen I."/>
            <person name="Sotooka R."/>
            <person name="Sugimoto N."/>
            <person name="Sugita M."/>
            <person name="Sumikawa N."/>
            <person name="Tanurdzic M."/>
            <person name="Theissen G."/>
            <person name="Ulvskov P."/>
            <person name="Wakazuki S."/>
            <person name="Weng J.K."/>
            <person name="Willats W.W."/>
            <person name="Wipf D."/>
            <person name="Wolf P.G."/>
            <person name="Yang L."/>
            <person name="Zimmer A.D."/>
            <person name="Zhu Q."/>
            <person name="Mitros T."/>
            <person name="Hellsten U."/>
            <person name="Loque D."/>
            <person name="Otillar R."/>
            <person name="Salamov A."/>
            <person name="Schmutz J."/>
            <person name="Shapiro H."/>
            <person name="Lindquist E."/>
            <person name="Lucas S."/>
            <person name="Rokhsar D."/>
            <person name="Grigoriev I.V."/>
        </authorList>
    </citation>
    <scope>NUCLEOTIDE SEQUENCE [LARGE SCALE GENOMIC DNA]</scope>
</reference>
<dbReference type="InterPro" id="IPR000639">
    <property type="entry name" value="Epox_hydrolase-like"/>
</dbReference>
<protein>
    <recommendedName>
        <fullName evidence="1">AB hydrolase-1 domain-containing protein</fullName>
    </recommendedName>
</protein>
<dbReference type="PANTHER" id="PTHR43139">
    <property type="entry name" value="SI:DKEY-122A22.2"/>
    <property type="match status" value="1"/>
</dbReference>
<dbReference type="InParanoid" id="D8QYD9"/>
<gene>
    <name evidence="2" type="ORF">SELMODRAFT_80187</name>
</gene>
<feature type="domain" description="AB hydrolase-1" evidence="1">
    <location>
        <begin position="45"/>
        <end position="159"/>
    </location>
</feature>